<feature type="domain" description="Glycosyl hydrolase family 30 TIM-barrel" evidence="4">
    <location>
        <begin position="10"/>
        <end position="130"/>
    </location>
</feature>
<dbReference type="Pfam" id="PF02055">
    <property type="entry name" value="Glyco_hydro_30"/>
    <property type="match status" value="1"/>
</dbReference>
<dbReference type="SUPFAM" id="SSF51445">
    <property type="entry name" value="(Trans)glycosidases"/>
    <property type="match status" value="1"/>
</dbReference>
<gene>
    <name evidence="5" type="ORF">FOL47_005722</name>
</gene>
<dbReference type="AlphaFoldDB" id="A0A7J6KHX9"/>
<dbReference type="OrthoDB" id="2160638at2759"/>
<feature type="non-terminal residue" evidence="5">
    <location>
        <position position="1"/>
    </location>
</feature>
<protein>
    <recommendedName>
        <fullName evidence="4">Glycosyl hydrolase family 30 TIM-barrel domain-containing protein</fullName>
    </recommendedName>
</protein>
<proteinExistence type="inferred from homology"/>
<evidence type="ECO:0000313" key="6">
    <source>
        <dbReference type="Proteomes" id="UP000591131"/>
    </source>
</evidence>
<dbReference type="EMBL" id="JAAPAO010003153">
    <property type="protein sequence ID" value="KAF4646737.1"/>
    <property type="molecule type" value="Genomic_DNA"/>
</dbReference>
<dbReference type="InterPro" id="IPR033453">
    <property type="entry name" value="Glyco_hydro_30_TIM-barrel"/>
</dbReference>
<evidence type="ECO:0000256" key="3">
    <source>
        <dbReference type="ARBA" id="ARBA00022801"/>
    </source>
</evidence>
<dbReference type="Proteomes" id="UP000591131">
    <property type="component" value="Unassembled WGS sequence"/>
</dbReference>
<accession>A0A7J6KHX9</accession>
<dbReference type="InterPro" id="IPR001139">
    <property type="entry name" value="Glyco_hydro_30"/>
</dbReference>
<evidence type="ECO:0000256" key="2">
    <source>
        <dbReference type="ARBA" id="ARBA00022729"/>
    </source>
</evidence>
<keyword evidence="3" id="KW-0378">Hydrolase</keyword>
<reference evidence="5 6" key="1">
    <citation type="submission" date="2020-04" db="EMBL/GenBank/DDBJ databases">
        <title>Perkinsus chesapeaki whole genome sequence.</title>
        <authorList>
            <person name="Bogema D.R."/>
        </authorList>
    </citation>
    <scope>NUCLEOTIDE SEQUENCE [LARGE SCALE GENOMIC DNA]</scope>
    <source>
        <strain evidence="5">ATCC PRA-425</strain>
    </source>
</reference>
<dbReference type="PANTHER" id="PTHR11069">
    <property type="entry name" value="GLUCOSYLCERAMIDASE"/>
    <property type="match status" value="1"/>
</dbReference>
<keyword evidence="6" id="KW-1185">Reference proteome</keyword>
<keyword evidence="2" id="KW-0732">Signal</keyword>
<dbReference type="GO" id="GO:0004348">
    <property type="term" value="F:glucosylceramidase activity"/>
    <property type="evidence" value="ECO:0007669"/>
    <property type="project" value="InterPro"/>
</dbReference>
<dbReference type="GO" id="GO:0016020">
    <property type="term" value="C:membrane"/>
    <property type="evidence" value="ECO:0007669"/>
    <property type="project" value="GOC"/>
</dbReference>
<evidence type="ECO:0000259" key="4">
    <source>
        <dbReference type="Pfam" id="PF02055"/>
    </source>
</evidence>
<dbReference type="PANTHER" id="PTHR11069:SF23">
    <property type="entry name" value="LYSOSOMAL ACID GLUCOSYLCERAMIDASE"/>
    <property type="match status" value="1"/>
</dbReference>
<dbReference type="InterPro" id="IPR017853">
    <property type="entry name" value="GH"/>
</dbReference>
<dbReference type="Gene3D" id="3.20.20.80">
    <property type="entry name" value="Glycosidases"/>
    <property type="match status" value="1"/>
</dbReference>
<organism evidence="5 6">
    <name type="scientific">Perkinsus chesapeaki</name>
    <name type="common">Clam parasite</name>
    <name type="synonym">Perkinsus andrewsi</name>
    <dbReference type="NCBI Taxonomy" id="330153"/>
    <lineage>
        <taxon>Eukaryota</taxon>
        <taxon>Sar</taxon>
        <taxon>Alveolata</taxon>
        <taxon>Perkinsozoa</taxon>
        <taxon>Perkinsea</taxon>
        <taxon>Perkinsida</taxon>
        <taxon>Perkinsidae</taxon>
        <taxon>Perkinsus</taxon>
    </lineage>
</organism>
<comment type="caution">
    <text evidence="5">The sequence shown here is derived from an EMBL/GenBank/DDBJ whole genome shotgun (WGS) entry which is preliminary data.</text>
</comment>
<comment type="similarity">
    <text evidence="1">Belongs to the glycosyl hydrolase 30 family.</text>
</comment>
<evidence type="ECO:0000256" key="1">
    <source>
        <dbReference type="ARBA" id="ARBA00005382"/>
    </source>
</evidence>
<name>A0A7J6KHX9_PERCH</name>
<dbReference type="GO" id="GO:0006680">
    <property type="term" value="P:glucosylceramide catabolic process"/>
    <property type="evidence" value="ECO:0007669"/>
    <property type="project" value="TreeGrafter"/>
</dbReference>
<sequence>NYFTQSWATCIFEPRDQMLFIGDYLGPAMDKSNKSAKLFFNDDNKNFLPIVSDLILGNETTARYVEGAAVHWYTFDQYDSLKEYNQKYLKSHSLISTEATNGDPIMELHYKTDWDRAMHYAHGTIVDFVYGGSSAF</sequence>
<feature type="non-terminal residue" evidence="5">
    <location>
        <position position="136"/>
    </location>
</feature>
<evidence type="ECO:0000313" key="5">
    <source>
        <dbReference type="EMBL" id="KAF4646737.1"/>
    </source>
</evidence>